<dbReference type="InterPro" id="IPR013785">
    <property type="entry name" value="Aldolase_TIM"/>
</dbReference>
<dbReference type="Pfam" id="PF22620">
    <property type="entry name" value="OYE-like_second_a-b"/>
    <property type="match status" value="1"/>
</dbReference>
<keyword evidence="5" id="KW-0288">FMN</keyword>
<evidence type="ECO:0000256" key="3">
    <source>
        <dbReference type="ARBA" id="ARBA00011048"/>
    </source>
</evidence>
<evidence type="ECO:0000256" key="9">
    <source>
        <dbReference type="ARBA" id="ARBA00023014"/>
    </source>
</evidence>
<evidence type="ECO:0000256" key="5">
    <source>
        <dbReference type="ARBA" id="ARBA00022643"/>
    </source>
</evidence>
<dbReference type="PANTHER" id="PTHR42917">
    <property type="entry name" value="2,4-DIENOYL-COA REDUCTASE"/>
    <property type="match status" value="1"/>
</dbReference>
<evidence type="ECO:0000259" key="11">
    <source>
        <dbReference type="Pfam" id="PF22620"/>
    </source>
</evidence>
<dbReference type="GO" id="GO:0051536">
    <property type="term" value="F:iron-sulfur cluster binding"/>
    <property type="evidence" value="ECO:0007669"/>
    <property type="project" value="UniProtKB-KW"/>
</dbReference>
<evidence type="ECO:0000256" key="4">
    <source>
        <dbReference type="ARBA" id="ARBA00022630"/>
    </source>
</evidence>
<dbReference type="Proteomes" id="UP000295087">
    <property type="component" value="Unassembled WGS sequence"/>
</dbReference>
<dbReference type="Gene3D" id="3.50.50.60">
    <property type="entry name" value="FAD/NAD(P)-binding domain"/>
    <property type="match status" value="1"/>
</dbReference>
<proteinExistence type="inferred from homology"/>
<dbReference type="InterPro" id="IPR001155">
    <property type="entry name" value="OxRdtase_FMN_N"/>
</dbReference>
<evidence type="ECO:0000256" key="8">
    <source>
        <dbReference type="ARBA" id="ARBA00023004"/>
    </source>
</evidence>
<accession>A0A4R6P2W3</accession>
<dbReference type="InterPro" id="IPR037348">
    <property type="entry name" value="TMADH/DMDH_FMN-bd"/>
</dbReference>
<feature type="domain" description="NADH:flavin oxidoreductase/NADH oxidase N-terminal" evidence="10">
    <location>
        <begin position="15"/>
        <end position="342"/>
    </location>
</feature>
<gene>
    <name evidence="12" type="ORF">DFR75_107102</name>
</gene>
<keyword evidence="8" id="KW-0408">Iron</keyword>
<dbReference type="InterPro" id="IPR054428">
    <property type="entry name" value="TMADH/DMDH/HD_second_a-b"/>
</dbReference>
<keyword evidence="9" id="KW-0411">Iron-sulfur</keyword>
<evidence type="ECO:0000256" key="7">
    <source>
        <dbReference type="ARBA" id="ARBA00023002"/>
    </source>
</evidence>
<evidence type="ECO:0000259" key="10">
    <source>
        <dbReference type="Pfam" id="PF00724"/>
    </source>
</evidence>
<comment type="caution">
    <text evidence="12">The sequence shown here is derived from an EMBL/GenBank/DDBJ whole genome shotgun (WGS) entry which is preliminary data.</text>
</comment>
<dbReference type="PANTHER" id="PTHR42917:SF2">
    <property type="entry name" value="2,4-DIENOYL-COA REDUCTASE [(2E)-ENOYL-COA-PRODUCING]"/>
    <property type="match status" value="1"/>
</dbReference>
<feature type="domain" description="TMADH/DMDH/HD second alpha/beta" evidence="11">
    <location>
        <begin position="511"/>
        <end position="609"/>
    </location>
</feature>
<dbReference type="SUPFAM" id="SSF51395">
    <property type="entry name" value="FMN-linked oxidoreductases"/>
    <property type="match status" value="1"/>
</dbReference>
<dbReference type="Gene3D" id="3.20.20.70">
    <property type="entry name" value="Aldolase class I"/>
    <property type="match status" value="1"/>
</dbReference>
<dbReference type="AlphaFoldDB" id="A0A4R6P2W3"/>
<dbReference type="GO" id="GO:0010181">
    <property type="term" value="F:FMN binding"/>
    <property type="evidence" value="ECO:0007669"/>
    <property type="project" value="InterPro"/>
</dbReference>
<dbReference type="Pfam" id="PF13450">
    <property type="entry name" value="NAD_binding_8"/>
    <property type="match status" value="1"/>
</dbReference>
<dbReference type="RefSeq" id="WP_067487742.1">
    <property type="nucleotide sequence ID" value="NZ_SNXK01000007.1"/>
</dbReference>
<dbReference type="InterPro" id="IPR036188">
    <property type="entry name" value="FAD/NAD-bd_sf"/>
</dbReference>
<dbReference type="EMBL" id="SNXK01000007">
    <property type="protein sequence ID" value="TDP31877.1"/>
    <property type="molecule type" value="Genomic_DNA"/>
</dbReference>
<dbReference type="CDD" id="cd02929">
    <property type="entry name" value="TMADH_HD_FMN"/>
    <property type="match status" value="1"/>
</dbReference>
<keyword evidence="6" id="KW-0479">Metal-binding</keyword>
<dbReference type="Gene3D" id="3.40.50.720">
    <property type="entry name" value="NAD(P)-binding Rossmann-like Domain"/>
    <property type="match status" value="1"/>
</dbReference>
<organism evidence="12 13">
    <name type="scientific">Nocardia ignorata</name>
    <dbReference type="NCBI Taxonomy" id="145285"/>
    <lineage>
        <taxon>Bacteria</taxon>
        <taxon>Bacillati</taxon>
        <taxon>Actinomycetota</taxon>
        <taxon>Actinomycetes</taxon>
        <taxon>Mycobacteriales</taxon>
        <taxon>Nocardiaceae</taxon>
        <taxon>Nocardia</taxon>
    </lineage>
</organism>
<name>A0A4R6P2W3_NOCIG</name>
<dbReference type="SUPFAM" id="SSF51905">
    <property type="entry name" value="FAD/NAD(P)-binding domain"/>
    <property type="match status" value="1"/>
</dbReference>
<keyword evidence="13" id="KW-1185">Reference proteome</keyword>
<keyword evidence="4" id="KW-0285">Flavoprotein</keyword>
<evidence type="ECO:0000256" key="2">
    <source>
        <dbReference type="ARBA" id="ARBA00001966"/>
    </source>
</evidence>
<reference evidence="12 13" key="1">
    <citation type="submission" date="2019-03" db="EMBL/GenBank/DDBJ databases">
        <title>Genomic Encyclopedia of Type Strains, Phase IV (KMG-IV): sequencing the most valuable type-strain genomes for metagenomic binning, comparative biology and taxonomic classification.</title>
        <authorList>
            <person name="Goeker M."/>
        </authorList>
    </citation>
    <scope>NUCLEOTIDE SEQUENCE [LARGE SCALE GENOMIC DNA]</scope>
    <source>
        <strain evidence="12 13">DSM 44496</strain>
    </source>
</reference>
<sequence length="691" mass="75848">MTEQPPAVAAPYDILFEPVKIGPFTTKNRFYQVPHCNGMGYRDPSAQAAMRKIKAEGGWSVVCTEQVEIHATSDIAPFIELRIWDDQDLPALKRIADAIHEGGGLAGIELAHNGMNAPNQLSRETPLGPGHLPVAPDTIAPVQARAMTKQDIADLRRWHRNAVRRSIEAGYDIVYVYGAHGYSGVHHFLSRRYNQRTDEYGGSLLNRMRLLRELLEDTLEECAGRAAVACRITVEEEIAGGITREDIEGVLRELGELPDLWDFAMGSWEGDSVTSRFGPEGRQEEFVAGLKKLTTKPVVGVGRFTSPDAMVRQIKAGILDLIGAARPSIADPFLPNKIRDGRLNLIRECIGCNICVSGDLTMSPIRCTQNPSMGEEWRRGWHPERIRAKGSDSQVLVVGAGPAGLEAARALGVRGYDVALIEARRELGGRVRQESRLPGLSAWGRVQEYREAAIAELPNVEVFRESPMTAADIIEFGFQHVLVATGATWRTDGVARFHTTPLPIAEGAQVLGPDDLFAGRLPEGKTVLVYDDDHYYLGGVVAELLAQQGYDVSIVTTQSQVSAWTNNTFEVNRIQRRLIENGVTRITDHAVTRVGAGGVEVTDVYAGAVREIECDAVVMVTARLPREELYLELEGLRAEGELRSVRGIGDAWAPATIAAAVWSGRRAAEEFDAELPSNDEVPFRREVTQLA</sequence>
<dbReference type="Pfam" id="PF00724">
    <property type="entry name" value="Oxidored_FMN"/>
    <property type="match status" value="1"/>
</dbReference>
<dbReference type="GO" id="GO:0016491">
    <property type="term" value="F:oxidoreductase activity"/>
    <property type="evidence" value="ECO:0007669"/>
    <property type="project" value="UniProtKB-KW"/>
</dbReference>
<protein>
    <submittedName>
        <fullName evidence="12">Dimethylamine/trimethylamine dehydrogenase</fullName>
    </submittedName>
</protein>
<comment type="similarity">
    <text evidence="3">In the N-terminal section; belongs to the NADH:flavin oxidoreductase/NADH oxidase family.</text>
</comment>
<evidence type="ECO:0000256" key="6">
    <source>
        <dbReference type="ARBA" id="ARBA00022723"/>
    </source>
</evidence>
<keyword evidence="7" id="KW-0560">Oxidoreductase</keyword>
<dbReference type="GO" id="GO:0046872">
    <property type="term" value="F:metal ion binding"/>
    <property type="evidence" value="ECO:0007669"/>
    <property type="project" value="UniProtKB-KW"/>
</dbReference>
<dbReference type="PRINTS" id="PR00368">
    <property type="entry name" value="FADPNR"/>
</dbReference>
<evidence type="ECO:0000313" key="13">
    <source>
        <dbReference type="Proteomes" id="UP000295087"/>
    </source>
</evidence>
<comment type="cofactor">
    <cofactor evidence="1">
        <name>FMN</name>
        <dbReference type="ChEBI" id="CHEBI:58210"/>
    </cofactor>
</comment>
<dbReference type="InterPro" id="IPR051793">
    <property type="entry name" value="NADH:flavin_oxidoreductase"/>
</dbReference>
<evidence type="ECO:0000313" key="12">
    <source>
        <dbReference type="EMBL" id="TDP31877.1"/>
    </source>
</evidence>
<evidence type="ECO:0000256" key="1">
    <source>
        <dbReference type="ARBA" id="ARBA00001917"/>
    </source>
</evidence>
<comment type="cofactor">
    <cofactor evidence="2">
        <name>[4Fe-4S] cluster</name>
        <dbReference type="ChEBI" id="CHEBI:49883"/>
    </cofactor>
</comment>